<proteinExistence type="predicted"/>
<dbReference type="Proteomes" id="UP001519460">
    <property type="component" value="Unassembled WGS sequence"/>
</dbReference>
<name>A0ABD0L325_9CAEN</name>
<protein>
    <submittedName>
        <fullName evidence="1">Uncharacterized protein</fullName>
    </submittedName>
</protein>
<evidence type="ECO:0000313" key="1">
    <source>
        <dbReference type="EMBL" id="KAK7493525.1"/>
    </source>
</evidence>
<dbReference type="EMBL" id="JACVVK020000092">
    <property type="protein sequence ID" value="KAK7493525.1"/>
    <property type="molecule type" value="Genomic_DNA"/>
</dbReference>
<comment type="caution">
    <text evidence="1">The sequence shown here is derived from an EMBL/GenBank/DDBJ whole genome shotgun (WGS) entry which is preliminary data.</text>
</comment>
<reference evidence="1 2" key="1">
    <citation type="journal article" date="2023" name="Sci. Data">
        <title>Genome assembly of the Korean intertidal mud-creeper Batillaria attramentaria.</title>
        <authorList>
            <person name="Patra A.K."/>
            <person name="Ho P.T."/>
            <person name="Jun S."/>
            <person name="Lee S.J."/>
            <person name="Kim Y."/>
            <person name="Won Y.J."/>
        </authorList>
    </citation>
    <scope>NUCLEOTIDE SEQUENCE [LARGE SCALE GENOMIC DNA]</scope>
    <source>
        <strain evidence="1">Wonlab-2016</strain>
    </source>
</reference>
<organism evidence="1 2">
    <name type="scientific">Batillaria attramentaria</name>
    <dbReference type="NCBI Taxonomy" id="370345"/>
    <lineage>
        <taxon>Eukaryota</taxon>
        <taxon>Metazoa</taxon>
        <taxon>Spiralia</taxon>
        <taxon>Lophotrochozoa</taxon>
        <taxon>Mollusca</taxon>
        <taxon>Gastropoda</taxon>
        <taxon>Caenogastropoda</taxon>
        <taxon>Sorbeoconcha</taxon>
        <taxon>Cerithioidea</taxon>
        <taxon>Batillariidae</taxon>
        <taxon>Batillaria</taxon>
    </lineage>
</organism>
<keyword evidence="2" id="KW-1185">Reference proteome</keyword>
<gene>
    <name evidence="1" type="ORF">BaRGS_00015236</name>
</gene>
<evidence type="ECO:0000313" key="2">
    <source>
        <dbReference type="Proteomes" id="UP001519460"/>
    </source>
</evidence>
<sequence length="146" mass="15402">MSTTIDNSTVLSVVSRDEGIVSLSLESSPLVTHSRAALALVCCQYARGPSLPPPNHGSGYMIDVVAMETPFRGHCAKSDTSPGRGKQPMGGGFRVTTQQPGECFASAVSSASTAPLRTARTLARCELGHRLCVSSSLVLRSVFRHL</sequence>
<dbReference type="AlphaFoldDB" id="A0ABD0L325"/>
<feature type="non-terminal residue" evidence="1">
    <location>
        <position position="146"/>
    </location>
</feature>
<accession>A0ABD0L325</accession>